<dbReference type="OrthoDB" id="4119964at2"/>
<protein>
    <recommendedName>
        <fullName evidence="3">DUF2971 domain-containing protein</fullName>
    </recommendedName>
</protein>
<evidence type="ECO:0000313" key="1">
    <source>
        <dbReference type="EMBL" id="CCG88930.1"/>
    </source>
</evidence>
<dbReference type="RefSeq" id="WP_023656658.1">
    <property type="nucleotide sequence ID" value="NZ_CAHS01000022.1"/>
</dbReference>
<comment type="caution">
    <text evidence="1">The sequence shown here is derived from an EMBL/GenBank/DDBJ whole genome shotgun (WGS) entry which is preliminary data.</text>
</comment>
<dbReference type="AlphaFoldDB" id="V5ZCC8"/>
<evidence type="ECO:0000313" key="2">
    <source>
        <dbReference type="Proteomes" id="UP000018217"/>
    </source>
</evidence>
<reference evidence="1 2" key="1">
    <citation type="journal article" date="2013" name="Syst. Appl. Microbiol.">
        <title>Phylogenetic position and virulence apparatus of the pear flower necrosis pathogen Erwinia piriflorinigrans CFBP 5888T as assessed by comparative genomics.</title>
        <authorList>
            <person name="Smits T.H."/>
            <person name="Rezzonico F."/>
            <person name="Lopez M.M."/>
            <person name="Blom J."/>
            <person name="Goesmann A."/>
            <person name="Frey J.E."/>
            <person name="Duffy B."/>
        </authorList>
    </citation>
    <scope>NUCLEOTIDE SEQUENCE [LARGE SCALE GENOMIC DNA]</scope>
    <source>
        <strain evidence="2">CFBP5888</strain>
    </source>
</reference>
<accession>V5ZCC8</accession>
<keyword evidence="2" id="KW-1185">Reference proteome</keyword>
<proteinExistence type="predicted"/>
<sequence length="314" mass="36907">MKLYKYMSMSTFNSFAKSHSLRLTKSYSQNDPFEFKLSQNDLEKFLLSPEKQHEFEEFVNMSGCISMSGDKSNIYMWSHYSDNHRGVMAEFTFDENDPKSLFFGNANVWQGSHIENPTGFYYGHINYKKTRPFHNFNGDLNRVIETLYFCKSEDWDKEFEYRFIIPFTEVTEILLTRKGMNEISEIPVAGRLIEEIPGKDDNEIYRFKVTGLSISYLLGTGQCDVLHKIWRHEGPDCLFLLKMDIGKLSGLYFGCKSSTDDYFRENDVSDSDYFNGKFYSFFNEKINGFYQAYPDENEFRINFKPAEIIENTKS</sequence>
<gene>
    <name evidence="1" type="ORF">EPIR_3567</name>
</gene>
<organism evidence="1 2">
    <name type="scientific">Erwinia piriflorinigrans CFBP 5888</name>
    <dbReference type="NCBI Taxonomy" id="1161919"/>
    <lineage>
        <taxon>Bacteria</taxon>
        <taxon>Pseudomonadati</taxon>
        <taxon>Pseudomonadota</taxon>
        <taxon>Gammaproteobacteria</taxon>
        <taxon>Enterobacterales</taxon>
        <taxon>Erwiniaceae</taxon>
        <taxon>Erwinia</taxon>
    </lineage>
</organism>
<dbReference type="STRING" id="1161919.EPIR_3567"/>
<dbReference type="EMBL" id="CAHS01000022">
    <property type="protein sequence ID" value="CCG88930.1"/>
    <property type="molecule type" value="Genomic_DNA"/>
</dbReference>
<dbReference type="Proteomes" id="UP000018217">
    <property type="component" value="Unassembled WGS sequence"/>
</dbReference>
<name>V5ZCC8_9GAMM</name>
<evidence type="ECO:0008006" key="3">
    <source>
        <dbReference type="Google" id="ProtNLM"/>
    </source>
</evidence>